<keyword evidence="2" id="KW-1185">Reference proteome</keyword>
<dbReference type="AlphaFoldDB" id="A0A1I6LJG9"/>
<name>A0A1I6LJG9_9EURY</name>
<dbReference type="EMBL" id="FOZK01000002">
    <property type="protein sequence ID" value="SFS03609.1"/>
    <property type="molecule type" value="Genomic_DNA"/>
</dbReference>
<dbReference type="InterPro" id="IPR009078">
    <property type="entry name" value="Ferritin-like_SF"/>
</dbReference>
<evidence type="ECO:0000313" key="2">
    <source>
        <dbReference type="Proteomes" id="UP000199062"/>
    </source>
</evidence>
<evidence type="ECO:0008006" key="3">
    <source>
        <dbReference type="Google" id="ProtNLM"/>
    </source>
</evidence>
<dbReference type="RefSeq" id="WP_089817115.1">
    <property type="nucleotide sequence ID" value="NZ_FOZK01000002.1"/>
</dbReference>
<dbReference type="Proteomes" id="UP000199062">
    <property type="component" value="Unassembled WGS sequence"/>
</dbReference>
<proteinExistence type="predicted"/>
<dbReference type="SUPFAM" id="SSF47240">
    <property type="entry name" value="Ferritin-like"/>
    <property type="match status" value="1"/>
</dbReference>
<evidence type="ECO:0000313" key="1">
    <source>
        <dbReference type="EMBL" id="SFS03609.1"/>
    </source>
</evidence>
<gene>
    <name evidence="1" type="ORF">SAMN05216559_2808</name>
</gene>
<organism evidence="1 2">
    <name type="scientific">Halomicrobium zhouii</name>
    <dbReference type="NCBI Taxonomy" id="767519"/>
    <lineage>
        <taxon>Archaea</taxon>
        <taxon>Methanobacteriati</taxon>
        <taxon>Methanobacteriota</taxon>
        <taxon>Stenosarchaea group</taxon>
        <taxon>Halobacteria</taxon>
        <taxon>Halobacteriales</taxon>
        <taxon>Haloarculaceae</taxon>
        <taxon>Halomicrobium</taxon>
    </lineage>
</organism>
<dbReference type="OrthoDB" id="306160at2157"/>
<accession>A0A1I6LJG9</accession>
<reference evidence="1 2" key="1">
    <citation type="submission" date="2016-10" db="EMBL/GenBank/DDBJ databases">
        <authorList>
            <person name="de Groot N.N."/>
        </authorList>
    </citation>
    <scope>NUCLEOTIDE SEQUENCE [LARGE SCALE GENOMIC DNA]</scope>
    <source>
        <strain evidence="1 2">CGMCC 1.10457</strain>
    </source>
</reference>
<sequence>MDVSEFVEHVRSANERNLARLGSEKALVATTAGSLDRESVLETAAAAETRAVETFDRWVDDETDDDARSAFEAERAREQEHRERVLELADRSSVEAEPDPLHEHLRDLDETVDRVAAGLVARPLVASRSLLQVINFFVNEGDERGAALFRELRAETDEQVERGGEVVATVCESDGDRDRAVAAAGAVVDLAYDEYAASLEEMGIDPKPVC</sequence>
<protein>
    <recommendedName>
        <fullName evidence="3">Rubrerythrin</fullName>
    </recommendedName>
</protein>